<dbReference type="OrthoDB" id="9814896at2"/>
<dbReference type="AlphaFoldDB" id="A0A517V724"/>
<sequence>MQEVYERVFVTNEESCQSGSAKFAVIHACKTPCHQLAVGYKGSLPKTHPNYLVLEQEYDLYLNIIDPPVPLFKPGLFSSFMTFANKHWTEQRTIIIHCNQGQSRAPSLALLFLAKCLCVINNDSYHTARTEFEAIYPTYRPGKGIETYFEKNWKKLGGAF</sequence>
<protein>
    <recommendedName>
        <fullName evidence="3">Dual specificity phosphatase, catalytic domain</fullName>
    </recommendedName>
</protein>
<evidence type="ECO:0000313" key="1">
    <source>
        <dbReference type="EMBL" id="QDT88800.1"/>
    </source>
</evidence>
<gene>
    <name evidence="1" type="ORF">Pan161_04190</name>
</gene>
<evidence type="ECO:0000313" key="2">
    <source>
        <dbReference type="Proteomes" id="UP000316855"/>
    </source>
</evidence>
<dbReference type="EMBL" id="CP036343">
    <property type="protein sequence ID" value="QDT88800.1"/>
    <property type="molecule type" value="Genomic_DNA"/>
</dbReference>
<dbReference type="SUPFAM" id="SSF52799">
    <property type="entry name" value="(Phosphotyrosine protein) phosphatases II"/>
    <property type="match status" value="1"/>
</dbReference>
<evidence type="ECO:0008006" key="3">
    <source>
        <dbReference type="Google" id="ProtNLM"/>
    </source>
</evidence>
<dbReference type="RefSeq" id="WP_145223934.1">
    <property type="nucleotide sequence ID" value="NZ_CP036343.1"/>
</dbReference>
<keyword evidence="2" id="KW-1185">Reference proteome</keyword>
<organism evidence="1 2">
    <name type="scientific">Gimesia algae</name>
    <dbReference type="NCBI Taxonomy" id="2527971"/>
    <lineage>
        <taxon>Bacteria</taxon>
        <taxon>Pseudomonadati</taxon>
        <taxon>Planctomycetota</taxon>
        <taxon>Planctomycetia</taxon>
        <taxon>Planctomycetales</taxon>
        <taxon>Planctomycetaceae</taxon>
        <taxon>Gimesia</taxon>
    </lineage>
</organism>
<dbReference type="KEGG" id="gax:Pan161_04190"/>
<accession>A0A517V724</accession>
<proteinExistence type="predicted"/>
<name>A0A517V724_9PLAN</name>
<dbReference type="InterPro" id="IPR029021">
    <property type="entry name" value="Prot-tyrosine_phosphatase-like"/>
</dbReference>
<reference evidence="1 2" key="1">
    <citation type="submission" date="2019-02" db="EMBL/GenBank/DDBJ databases">
        <title>Deep-cultivation of Planctomycetes and their phenomic and genomic characterization uncovers novel biology.</title>
        <authorList>
            <person name="Wiegand S."/>
            <person name="Jogler M."/>
            <person name="Boedeker C."/>
            <person name="Pinto D."/>
            <person name="Vollmers J."/>
            <person name="Rivas-Marin E."/>
            <person name="Kohn T."/>
            <person name="Peeters S.H."/>
            <person name="Heuer A."/>
            <person name="Rast P."/>
            <person name="Oberbeckmann S."/>
            <person name="Bunk B."/>
            <person name="Jeske O."/>
            <person name="Meyerdierks A."/>
            <person name="Storesund J.E."/>
            <person name="Kallscheuer N."/>
            <person name="Luecker S."/>
            <person name="Lage O.M."/>
            <person name="Pohl T."/>
            <person name="Merkel B.J."/>
            <person name="Hornburger P."/>
            <person name="Mueller R.-W."/>
            <person name="Bruemmer F."/>
            <person name="Labrenz M."/>
            <person name="Spormann A.M."/>
            <person name="Op den Camp H."/>
            <person name="Overmann J."/>
            <person name="Amann R."/>
            <person name="Jetten M.S.M."/>
            <person name="Mascher T."/>
            <person name="Medema M.H."/>
            <person name="Devos D.P."/>
            <person name="Kaster A.-K."/>
            <person name="Ovreas L."/>
            <person name="Rohde M."/>
            <person name="Galperin M.Y."/>
            <person name="Jogler C."/>
        </authorList>
    </citation>
    <scope>NUCLEOTIDE SEQUENCE [LARGE SCALE GENOMIC DNA]</scope>
    <source>
        <strain evidence="1 2">Pan161</strain>
    </source>
</reference>
<dbReference type="Gene3D" id="3.90.190.10">
    <property type="entry name" value="Protein tyrosine phosphatase superfamily"/>
    <property type="match status" value="1"/>
</dbReference>
<dbReference type="Proteomes" id="UP000316855">
    <property type="component" value="Chromosome"/>
</dbReference>